<gene>
    <name evidence="3" type="ORF">B2A_09259</name>
</gene>
<dbReference type="AlphaFoldDB" id="T0ZLM2"/>
<dbReference type="GO" id="GO:0050660">
    <property type="term" value="F:flavin adenine dinucleotide binding"/>
    <property type="evidence" value="ECO:0007669"/>
    <property type="project" value="InterPro"/>
</dbReference>
<dbReference type="Pfam" id="PF00766">
    <property type="entry name" value="ETF_alpha"/>
    <property type="match status" value="1"/>
</dbReference>
<dbReference type="Gene3D" id="3.40.50.620">
    <property type="entry name" value="HUPs"/>
    <property type="match status" value="1"/>
</dbReference>
<dbReference type="InterPro" id="IPR014731">
    <property type="entry name" value="ETF_asu_C"/>
</dbReference>
<dbReference type="GO" id="GO:0005739">
    <property type="term" value="C:mitochondrion"/>
    <property type="evidence" value="ECO:0007669"/>
    <property type="project" value="TreeGrafter"/>
</dbReference>
<proteinExistence type="inferred from homology"/>
<dbReference type="GO" id="GO:0009055">
    <property type="term" value="F:electron transfer activity"/>
    <property type="evidence" value="ECO:0007669"/>
    <property type="project" value="InterPro"/>
</dbReference>
<dbReference type="SUPFAM" id="SSF52467">
    <property type="entry name" value="DHS-like NAD/FAD-binding domain"/>
    <property type="match status" value="1"/>
</dbReference>
<comment type="similarity">
    <text evidence="1">Belongs to the ETF alpha-subunit/FixB family.</text>
</comment>
<dbReference type="PANTHER" id="PTHR43153">
    <property type="entry name" value="ELECTRON TRANSFER FLAVOPROTEIN ALPHA"/>
    <property type="match status" value="1"/>
</dbReference>
<evidence type="ECO:0000256" key="1">
    <source>
        <dbReference type="ARBA" id="ARBA00005817"/>
    </source>
</evidence>
<dbReference type="GO" id="GO:0033539">
    <property type="term" value="P:fatty acid beta-oxidation using acyl-CoA dehydrogenase"/>
    <property type="evidence" value="ECO:0007669"/>
    <property type="project" value="TreeGrafter"/>
</dbReference>
<name>T0ZLM2_9ZZZZ</name>
<evidence type="ECO:0000313" key="3">
    <source>
        <dbReference type="EMBL" id="EQD45568.1"/>
    </source>
</evidence>
<dbReference type="SMART" id="SM00893">
    <property type="entry name" value="ETF"/>
    <property type="match status" value="1"/>
</dbReference>
<dbReference type="InterPro" id="IPR014730">
    <property type="entry name" value="ETF_a/b_N"/>
</dbReference>
<feature type="non-terminal residue" evidence="3">
    <location>
        <position position="268"/>
    </location>
</feature>
<organism evidence="3">
    <name type="scientific">mine drainage metagenome</name>
    <dbReference type="NCBI Taxonomy" id="410659"/>
    <lineage>
        <taxon>unclassified sequences</taxon>
        <taxon>metagenomes</taxon>
        <taxon>ecological metagenomes</taxon>
    </lineage>
</organism>
<reference evidence="3" key="2">
    <citation type="journal article" date="2014" name="ISME J.">
        <title>Microbial stratification in low pH oxic and suboxic macroscopic growths along an acid mine drainage.</title>
        <authorList>
            <person name="Mendez-Garcia C."/>
            <person name="Mesa V."/>
            <person name="Sprenger R.R."/>
            <person name="Richter M."/>
            <person name="Diez M.S."/>
            <person name="Solano J."/>
            <person name="Bargiela R."/>
            <person name="Golyshina O.V."/>
            <person name="Manteca A."/>
            <person name="Ramos J.L."/>
            <person name="Gallego J.R."/>
            <person name="Llorente I."/>
            <person name="Martins Dos Santos V.A."/>
            <person name="Jensen O.N."/>
            <person name="Pelaez A.I."/>
            <person name="Sanchez J."/>
            <person name="Ferrer M."/>
        </authorList>
    </citation>
    <scope>NUCLEOTIDE SEQUENCE</scope>
</reference>
<comment type="caution">
    <text evidence="3">The sequence shown here is derived from an EMBL/GenBank/DDBJ whole genome shotgun (WGS) entry which is preliminary data.</text>
</comment>
<evidence type="ECO:0000259" key="2">
    <source>
        <dbReference type="SMART" id="SM00893"/>
    </source>
</evidence>
<dbReference type="EMBL" id="AUZZ01006687">
    <property type="protein sequence ID" value="EQD45568.1"/>
    <property type="molecule type" value="Genomic_DNA"/>
</dbReference>
<dbReference type="InterPro" id="IPR001308">
    <property type="entry name" value="ETF_a/FixB"/>
</dbReference>
<dbReference type="SUPFAM" id="SSF52402">
    <property type="entry name" value="Adenine nucleotide alpha hydrolases-like"/>
    <property type="match status" value="1"/>
</dbReference>
<dbReference type="PANTHER" id="PTHR43153:SF1">
    <property type="entry name" value="ELECTRON TRANSFER FLAVOPROTEIN SUBUNIT ALPHA, MITOCHONDRIAL"/>
    <property type="match status" value="1"/>
</dbReference>
<reference evidence="3" key="1">
    <citation type="submission" date="2013-08" db="EMBL/GenBank/DDBJ databases">
        <authorList>
            <person name="Mendez C."/>
            <person name="Richter M."/>
            <person name="Ferrer M."/>
            <person name="Sanchez J."/>
        </authorList>
    </citation>
    <scope>NUCLEOTIDE SEQUENCE</scope>
</reference>
<accession>T0ZLM2</accession>
<feature type="domain" description="Electron transfer flavoprotein alpha/beta-subunit N-terminal" evidence="2">
    <location>
        <begin position="3"/>
        <end position="191"/>
    </location>
</feature>
<dbReference type="InterPro" id="IPR029035">
    <property type="entry name" value="DHS-like_NAD/FAD-binding_dom"/>
</dbReference>
<protein>
    <submittedName>
        <fullName evidence="3">Electron transfer flavoprotein, alpha subunit</fullName>
    </submittedName>
</protein>
<dbReference type="InterPro" id="IPR014729">
    <property type="entry name" value="Rossmann-like_a/b/a_fold"/>
</dbReference>
<dbReference type="Gene3D" id="3.40.50.1220">
    <property type="entry name" value="TPP-binding domain"/>
    <property type="match status" value="1"/>
</dbReference>
<sequence>MTVLVVAEIARGALAPATRDALSVAAALSPEGTVGVAVGTGARSAAEALARYGVGRVWVADDDRFDSAPVAATAHAVAQAATAAGADTILVGGTAFGRDLVARLSVRWDAAAATGVTEVRRDAGALLIRRPVFGGRAHETRKLVVPRCALAVRPHAFPAPVERPAPLAAETLDVAAVPARLFGPRRTAVEAAVTGQGPSLGDASIVVSGGRGLRSAEEFGIVEDLARALGGAVGASRAVTDAGWRPPSFQVGQTGRSVSPQLYLAIGI</sequence>
<dbReference type="Pfam" id="PF01012">
    <property type="entry name" value="ETF"/>
    <property type="match status" value="1"/>
</dbReference>